<protein>
    <submittedName>
        <fullName evidence="6">Chromatin assembly factor 1, subunit A</fullName>
    </submittedName>
</protein>
<sequence>SHAFLEVIKQTIHQMNYQERYGLASSALSFKGAPSQVPKVSKNKRTVSTHVILETITLPMASIHSDFTTNRDTDHVQFAKELTLAYQRLPIQQRLDVLFDDHSQWIDQQDPLFSSFQYNPHVSIPVRQVRKRLCSSFDTLFYVGLNDSVNLKQRFLDELPASAKQKRGIKIKVNLKKVLDHGVLNKHVKMKLLQFHEDVRPAYYGTWTKSHQHVTGRKPFAKDTDALDYDIDSEAEWDHDEDTKWLVPEGYLSQDEEMPKKKSRIVSRPAKWPIAGNKHFPMKPVILGPSFASHHEPKNHPLSDFQLHLYKPIQEGYAPFDTSSASTIPETVIEAESSNSPLTMCFELNKTKPPLFQREIDKIVQTNKQELIDIISEHKTKTMMGLVGVLKSNKMFEEYTTAQLQAMIYDVAIQQMHGTHKVKRESTK</sequence>
<dbReference type="EMBL" id="PJQM01003682">
    <property type="protein sequence ID" value="RCH87608.1"/>
    <property type="molecule type" value="Genomic_DNA"/>
</dbReference>
<dbReference type="OrthoDB" id="440676at2759"/>
<gene>
    <name evidence="6" type="primary">CHAF1A_2</name>
    <name evidence="6" type="ORF">CU098_007978</name>
</gene>
<dbReference type="GO" id="GO:0005634">
    <property type="term" value="C:nucleus"/>
    <property type="evidence" value="ECO:0007669"/>
    <property type="project" value="UniProtKB-SubCell"/>
</dbReference>
<dbReference type="AlphaFoldDB" id="A0A367JCE3"/>
<keyword evidence="7" id="KW-1185">Reference proteome</keyword>
<dbReference type="GO" id="GO:0033186">
    <property type="term" value="C:CAF-1 complex"/>
    <property type="evidence" value="ECO:0007669"/>
    <property type="project" value="TreeGrafter"/>
</dbReference>
<dbReference type="InterPro" id="IPR022043">
    <property type="entry name" value="CAF1A_DD"/>
</dbReference>
<name>A0A367JCE3_RHIST</name>
<evidence type="ECO:0000256" key="2">
    <source>
        <dbReference type="ARBA" id="ARBA00022763"/>
    </source>
</evidence>
<evidence type="ECO:0000313" key="7">
    <source>
        <dbReference type="Proteomes" id="UP000253551"/>
    </source>
</evidence>
<evidence type="ECO:0000313" key="6">
    <source>
        <dbReference type="EMBL" id="RCH87608.1"/>
    </source>
</evidence>
<evidence type="ECO:0000256" key="3">
    <source>
        <dbReference type="ARBA" id="ARBA00023204"/>
    </source>
</evidence>
<dbReference type="PANTHER" id="PTHR15272:SF0">
    <property type="entry name" value="CHROMATIN ASSEMBLY FACTOR 1 SUBUNIT A"/>
    <property type="match status" value="1"/>
</dbReference>
<dbReference type="Proteomes" id="UP000253551">
    <property type="component" value="Unassembled WGS sequence"/>
</dbReference>
<evidence type="ECO:0000256" key="1">
    <source>
        <dbReference type="ARBA" id="ARBA00004123"/>
    </source>
</evidence>
<reference evidence="6 7" key="1">
    <citation type="journal article" date="2018" name="G3 (Bethesda)">
        <title>Phylogenetic and Phylogenomic Definition of Rhizopus Species.</title>
        <authorList>
            <person name="Gryganskyi A.P."/>
            <person name="Golan J."/>
            <person name="Dolatabadi S."/>
            <person name="Mondo S."/>
            <person name="Robb S."/>
            <person name="Idnurm A."/>
            <person name="Muszewska A."/>
            <person name="Steczkiewicz K."/>
            <person name="Masonjones S."/>
            <person name="Liao H.L."/>
            <person name="Gajdeczka M.T."/>
            <person name="Anike F."/>
            <person name="Vuek A."/>
            <person name="Anishchenko I.M."/>
            <person name="Voigt K."/>
            <person name="de Hoog G.S."/>
            <person name="Smith M.E."/>
            <person name="Heitman J."/>
            <person name="Vilgalys R."/>
            <person name="Stajich J.E."/>
        </authorList>
    </citation>
    <scope>NUCLEOTIDE SEQUENCE [LARGE SCALE GENOMIC DNA]</scope>
    <source>
        <strain evidence="6 7">LSU 92-RS-03</strain>
    </source>
</reference>
<proteinExistence type="predicted"/>
<dbReference type="Pfam" id="PF12253">
    <property type="entry name" value="CAF1A_dimeriz"/>
    <property type="match status" value="1"/>
</dbReference>
<evidence type="ECO:0000256" key="4">
    <source>
        <dbReference type="ARBA" id="ARBA00023242"/>
    </source>
</evidence>
<dbReference type="GO" id="GO:0006334">
    <property type="term" value="P:nucleosome assembly"/>
    <property type="evidence" value="ECO:0007669"/>
    <property type="project" value="TreeGrafter"/>
</dbReference>
<keyword evidence="4" id="KW-0539">Nucleus</keyword>
<dbReference type="GO" id="GO:0006281">
    <property type="term" value="P:DNA repair"/>
    <property type="evidence" value="ECO:0007669"/>
    <property type="project" value="UniProtKB-KW"/>
</dbReference>
<evidence type="ECO:0000259" key="5">
    <source>
        <dbReference type="Pfam" id="PF12253"/>
    </source>
</evidence>
<accession>A0A367JCE3</accession>
<dbReference type="STRING" id="4846.A0A367JCE3"/>
<keyword evidence="2" id="KW-0227">DNA damage</keyword>
<comment type="subcellular location">
    <subcellularLocation>
        <location evidence="1">Nucleus</location>
    </subcellularLocation>
</comment>
<comment type="caution">
    <text evidence="6">The sequence shown here is derived from an EMBL/GenBank/DDBJ whole genome shotgun (WGS) entry which is preliminary data.</text>
</comment>
<feature type="domain" description="Chromatin assembly factor 1 subunit A dimerization" evidence="5">
    <location>
        <begin position="191"/>
        <end position="242"/>
    </location>
</feature>
<keyword evidence="3" id="KW-0234">DNA repair</keyword>
<dbReference type="PANTHER" id="PTHR15272">
    <property type="entry name" value="CHROMATIN ASSEMBLY FACTOR 1 SUBUNIT A CAF-1 SUBUNIT A"/>
    <property type="match status" value="1"/>
</dbReference>
<feature type="non-terminal residue" evidence="6">
    <location>
        <position position="1"/>
    </location>
</feature>
<organism evidence="6 7">
    <name type="scientific">Rhizopus stolonifer</name>
    <name type="common">Rhizopus nigricans</name>
    <dbReference type="NCBI Taxonomy" id="4846"/>
    <lineage>
        <taxon>Eukaryota</taxon>
        <taxon>Fungi</taxon>
        <taxon>Fungi incertae sedis</taxon>
        <taxon>Mucoromycota</taxon>
        <taxon>Mucoromycotina</taxon>
        <taxon>Mucoromycetes</taxon>
        <taxon>Mucorales</taxon>
        <taxon>Mucorineae</taxon>
        <taxon>Rhizopodaceae</taxon>
        <taxon>Rhizopus</taxon>
    </lineage>
</organism>